<keyword evidence="7" id="KW-0449">Lipoprotein</keyword>
<evidence type="ECO:0000256" key="2">
    <source>
        <dbReference type="ARBA" id="ARBA00008854"/>
    </source>
</evidence>
<evidence type="ECO:0000256" key="1">
    <source>
        <dbReference type="ARBA" id="ARBA00004167"/>
    </source>
</evidence>
<dbReference type="PANTHER" id="PTHR34478:SF2">
    <property type="entry name" value="MEMBRANE PROTEIN"/>
    <property type="match status" value="1"/>
</dbReference>
<keyword evidence="5 6" id="KW-0472">Membrane</keyword>
<keyword evidence="3 6" id="KW-0812">Transmembrane</keyword>
<dbReference type="PANTHER" id="PTHR34478">
    <property type="entry name" value="PROTEIN LEMA"/>
    <property type="match status" value="1"/>
</dbReference>
<proteinExistence type="inferred from homology"/>
<feature type="transmembrane region" description="Helical" evidence="6">
    <location>
        <begin position="16"/>
        <end position="35"/>
    </location>
</feature>
<gene>
    <name evidence="7" type="ORF">DSLASN_11040</name>
</gene>
<sequence length="211" mass="22890">MMSSHGAGKGVLTGRSVVYGAVVFTCVAVSIMVVGRYNAIQAKDEAVIASWADVEATYQRRADLIPNLVQAVKGSALHENETLKAVTEARARVGQLEGEGGIVHNLSKLEEYQAVQNGLGSALSRLLLVVESYPDLKANSSFRDLLHQIEGTENRINVARKRYNDATMGFNTQIRTFPGNLVNNVFLKLPRREPFQTTQGSANAPVVTFSG</sequence>
<accession>A0ABM7PDY6</accession>
<reference evidence="7 8" key="1">
    <citation type="submission" date="2021-02" db="EMBL/GenBank/DDBJ databases">
        <title>Complete genome of Desulfoluna sp. strain ASN36.</title>
        <authorList>
            <person name="Takahashi A."/>
            <person name="Kojima H."/>
            <person name="Fukui M."/>
        </authorList>
    </citation>
    <scope>NUCLEOTIDE SEQUENCE [LARGE SCALE GENOMIC DNA]</scope>
    <source>
        <strain evidence="7 8">ASN36</strain>
    </source>
</reference>
<evidence type="ECO:0000256" key="4">
    <source>
        <dbReference type="ARBA" id="ARBA00022989"/>
    </source>
</evidence>
<keyword evidence="4 6" id="KW-1133">Transmembrane helix</keyword>
<evidence type="ECO:0000256" key="3">
    <source>
        <dbReference type="ARBA" id="ARBA00022692"/>
    </source>
</evidence>
<evidence type="ECO:0000313" key="7">
    <source>
        <dbReference type="EMBL" id="BCS95472.1"/>
    </source>
</evidence>
<dbReference type="InterPro" id="IPR007156">
    <property type="entry name" value="MamQ_LemA"/>
</dbReference>
<dbReference type="InterPro" id="IPR023353">
    <property type="entry name" value="LemA-like_dom_sf"/>
</dbReference>
<evidence type="ECO:0000256" key="6">
    <source>
        <dbReference type="SAM" id="Phobius"/>
    </source>
</evidence>
<comment type="similarity">
    <text evidence="2">Belongs to the LemA family.</text>
</comment>
<dbReference type="Proteomes" id="UP001320148">
    <property type="component" value="Chromosome"/>
</dbReference>
<dbReference type="EMBL" id="AP024488">
    <property type="protein sequence ID" value="BCS95472.1"/>
    <property type="molecule type" value="Genomic_DNA"/>
</dbReference>
<evidence type="ECO:0000256" key="5">
    <source>
        <dbReference type="ARBA" id="ARBA00023136"/>
    </source>
</evidence>
<comment type="subcellular location">
    <subcellularLocation>
        <location evidence="1">Membrane</location>
        <topology evidence="1">Single-pass membrane protein</topology>
    </subcellularLocation>
</comment>
<name>A0ABM7PDY6_9BACT</name>
<dbReference type="SUPFAM" id="SSF140478">
    <property type="entry name" value="LemA-like"/>
    <property type="match status" value="1"/>
</dbReference>
<dbReference type="Gene3D" id="1.20.1440.20">
    <property type="entry name" value="LemA-like domain"/>
    <property type="match status" value="1"/>
</dbReference>
<dbReference type="Pfam" id="PF04011">
    <property type="entry name" value="LemA"/>
    <property type="match status" value="1"/>
</dbReference>
<evidence type="ECO:0000313" key="8">
    <source>
        <dbReference type="Proteomes" id="UP001320148"/>
    </source>
</evidence>
<organism evidence="7 8">
    <name type="scientific">Desulfoluna limicola</name>
    <dbReference type="NCBI Taxonomy" id="2810562"/>
    <lineage>
        <taxon>Bacteria</taxon>
        <taxon>Pseudomonadati</taxon>
        <taxon>Thermodesulfobacteriota</taxon>
        <taxon>Desulfobacteria</taxon>
        <taxon>Desulfobacterales</taxon>
        <taxon>Desulfolunaceae</taxon>
        <taxon>Desulfoluna</taxon>
    </lineage>
</organism>
<protein>
    <submittedName>
        <fullName evidence="7">LemA family lipoprotein</fullName>
    </submittedName>
</protein>
<keyword evidence="8" id="KW-1185">Reference proteome</keyword>